<evidence type="ECO:0000256" key="1">
    <source>
        <dbReference type="ARBA" id="ARBA00023125"/>
    </source>
</evidence>
<dbReference type="AlphaFoldDB" id="A0AAC9N4C7"/>
<evidence type="ECO:0000256" key="2">
    <source>
        <dbReference type="ARBA" id="ARBA00023172"/>
    </source>
</evidence>
<reference evidence="5 6" key="1">
    <citation type="submission" date="2016-10" db="EMBL/GenBank/DDBJ databases">
        <title>Flavobacterium gilvum sp. nov., isolated from stream water.</title>
        <authorList>
            <person name="Shin S.-K."/>
            <person name="Cho Y.-J."/>
            <person name="Yi H."/>
        </authorList>
    </citation>
    <scope>NUCLEOTIDE SEQUENCE [LARGE SCALE GENOMIC DNA]</scope>
    <source>
        <strain evidence="5 6">EM1308</strain>
    </source>
</reference>
<dbReference type="PROSITE" id="PS51736">
    <property type="entry name" value="RECOMBINASES_3"/>
    <property type="match status" value="1"/>
</dbReference>
<evidence type="ECO:0000313" key="6">
    <source>
        <dbReference type="Proteomes" id="UP000175968"/>
    </source>
</evidence>
<dbReference type="SMART" id="SM00857">
    <property type="entry name" value="Resolvase"/>
    <property type="match status" value="1"/>
</dbReference>
<dbReference type="SUPFAM" id="SSF53041">
    <property type="entry name" value="Resolvase-like"/>
    <property type="match status" value="1"/>
</dbReference>
<feature type="domain" description="Recombinase" evidence="4">
    <location>
        <begin position="168"/>
        <end position="315"/>
    </location>
</feature>
<dbReference type="Pfam" id="PF00239">
    <property type="entry name" value="Resolvase"/>
    <property type="match status" value="1"/>
</dbReference>
<feature type="domain" description="Resolvase/invertase-type recombinase catalytic" evidence="3">
    <location>
        <begin position="5"/>
        <end position="159"/>
    </location>
</feature>
<evidence type="ECO:0008006" key="7">
    <source>
        <dbReference type="Google" id="ProtNLM"/>
    </source>
</evidence>
<evidence type="ECO:0000259" key="4">
    <source>
        <dbReference type="PROSITE" id="PS51737"/>
    </source>
</evidence>
<dbReference type="InterPro" id="IPR006119">
    <property type="entry name" value="Resolv_N"/>
</dbReference>
<dbReference type="InterPro" id="IPR025827">
    <property type="entry name" value="Zn_ribbon_recom_dom"/>
</dbReference>
<dbReference type="Gene3D" id="3.90.1750.20">
    <property type="entry name" value="Putative Large Serine Recombinase, Chain B, Domain 2"/>
    <property type="match status" value="1"/>
</dbReference>
<gene>
    <name evidence="5" type="ORF">EM308_14005</name>
</gene>
<evidence type="ECO:0000259" key="3">
    <source>
        <dbReference type="PROSITE" id="PS51736"/>
    </source>
</evidence>
<dbReference type="GO" id="GO:0000150">
    <property type="term" value="F:DNA strand exchange activity"/>
    <property type="evidence" value="ECO:0007669"/>
    <property type="project" value="InterPro"/>
</dbReference>
<dbReference type="InterPro" id="IPR036162">
    <property type="entry name" value="Resolvase-like_N_sf"/>
</dbReference>
<dbReference type="PANTHER" id="PTHR30461:SF2">
    <property type="entry name" value="SERINE RECOMBINASE PINE-RELATED"/>
    <property type="match status" value="1"/>
</dbReference>
<dbReference type="GO" id="GO:0003677">
    <property type="term" value="F:DNA binding"/>
    <property type="evidence" value="ECO:0007669"/>
    <property type="project" value="UniProtKB-KW"/>
</dbReference>
<dbReference type="Pfam" id="PF13408">
    <property type="entry name" value="Zn_ribbon_recom"/>
    <property type="match status" value="1"/>
</dbReference>
<evidence type="ECO:0000313" key="5">
    <source>
        <dbReference type="EMBL" id="AOW10525.1"/>
    </source>
</evidence>
<dbReference type="EMBL" id="CP017479">
    <property type="protein sequence ID" value="AOW10525.1"/>
    <property type="molecule type" value="Genomic_DNA"/>
</dbReference>
<name>A0AAC9N4C7_9FLAO</name>
<dbReference type="InterPro" id="IPR038109">
    <property type="entry name" value="DNA_bind_recomb_sf"/>
</dbReference>
<dbReference type="PANTHER" id="PTHR30461">
    <property type="entry name" value="DNA-INVERTASE FROM LAMBDOID PROPHAGE"/>
    <property type="match status" value="1"/>
</dbReference>
<dbReference type="CDD" id="cd03768">
    <property type="entry name" value="SR_ResInv"/>
    <property type="match status" value="1"/>
</dbReference>
<dbReference type="InterPro" id="IPR050639">
    <property type="entry name" value="SSR_resolvase"/>
</dbReference>
<protein>
    <recommendedName>
        <fullName evidence="7">Recombinase family protein</fullName>
    </recommendedName>
</protein>
<organism evidence="5 6">
    <name type="scientific">Flavobacterium gilvum</name>
    <dbReference type="NCBI Taxonomy" id="1492737"/>
    <lineage>
        <taxon>Bacteria</taxon>
        <taxon>Pseudomonadati</taxon>
        <taxon>Bacteroidota</taxon>
        <taxon>Flavobacteriia</taxon>
        <taxon>Flavobacteriales</taxon>
        <taxon>Flavobacteriaceae</taxon>
        <taxon>Flavobacterium</taxon>
    </lineage>
</organism>
<dbReference type="Proteomes" id="UP000175968">
    <property type="component" value="Chromosome"/>
</dbReference>
<keyword evidence="2" id="KW-0233">DNA recombination</keyword>
<accession>A0AAC9N4C7</accession>
<keyword evidence="1" id="KW-0238">DNA-binding</keyword>
<sequence length="609" mass="70555">MVMGKVAIYARVSTVDKQDYNRQINDCKTAIGDKYTENNIEIFAEQISGYKPNEVRPQLTKMLDIIEKDNKYFDKIYVTEISRLGRDPKATRKLIDDLTDYKIPIFITSINRQTIDEDTGERDSIMNIIIQVLIEFSDSESKTFKKRSKSGLLDSVRNGIAGGSRNLPYGYTKNETKKLIVDDEEAVIINEIFNLYKQGNGFKSIATLLNHREIPTRTNKAFAGQVIKYKTQKLGESVKWTDVAIDCIIKNPIYYGKRRYKGEKLKDDEVYDGEITKSKEKGVRYKTIYLDAPAIIDEQLFNECNEIRTTKTHRNYLTTYTYLLKDLLYCGCCGRNYFAKFKPVEGGDKVYICSSRLIKGGNCGNIGINISLLESAIYNEFLLTDSLLKFLQENNIKEDLDVKLKSLKIDLDINQASFDKKENEKKRLLRVYLAETINENEYTVQKAEIDKSESELLSKIELIKSEIFQIQKTIERQNDNQATREMILQARDNRTELKTIFNQFITRVIINKLDAKTVLASVFIQIKGQEQKRPMNLFLNIRGLIGRPMKYQYVPVFQKSHLPAYENNILMTDASEVIFHNMHQIEFDMKTIEQENLILIENTYPIQPK</sequence>
<dbReference type="InterPro" id="IPR011109">
    <property type="entry name" value="DNA_bind_recombinase_dom"/>
</dbReference>
<proteinExistence type="predicted"/>
<dbReference type="Gene3D" id="3.40.50.1390">
    <property type="entry name" value="Resolvase, N-terminal catalytic domain"/>
    <property type="match status" value="1"/>
</dbReference>
<dbReference type="KEGG" id="fgl:EM308_14005"/>
<dbReference type="Pfam" id="PF07508">
    <property type="entry name" value="Recombinase"/>
    <property type="match status" value="1"/>
</dbReference>
<dbReference type="PROSITE" id="PS51737">
    <property type="entry name" value="RECOMBINASE_DNA_BIND"/>
    <property type="match status" value="1"/>
</dbReference>
<keyword evidence="6" id="KW-1185">Reference proteome</keyword>